<keyword evidence="4" id="KW-0131">Cell cycle</keyword>
<keyword evidence="3" id="KW-0159">Chromosome partition</keyword>
<dbReference type="InterPro" id="IPR036390">
    <property type="entry name" value="WH_DNA-bd_sf"/>
</dbReference>
<keyword evidence="2" id="KW-0132">Cell division</keyword>
<evidence type="ECO:0000313" key="6">
    <source>
        <dbReference type="EMBL" id="SDH20745.1"/>
    </source>
</evidence>
<dbReference type="Pfam" id="PF04079">
    <property type="entry name" value="SMC_ScpB"/>
    <property type="match status" value="1"/>
</dbReference>
<evidence type="ECO:0000256" key="1">
    <source>
        <dbReference type="ARBA" id="ARBA00022490"/>
    </source>
</evidence>
<feature type="region of interest" description="Disordered" evidence="5">
    <location>
        <begin position="1"/>
        <end position="34"/>
    </location>
</feature>
<reference evidence="7" key="1">
    <citation type="submission" date="2016-10" db="EMBL/GenBank/DDBJ databases">
        <authorList>
            <person name="Varghese N."/>
            <person name="Submissions S."/>
        </authorList>
    </citation>
    <scope>NUCLEOTIDE SEQUENCE [LARGE SCALE GENOMIC DNA]</scope>
    <source>
        <strain evidence="7">DSM 22002</strain>
    </source>
</reference>
<dbReference type="RefSeq" id="WP_092501972.1">
    <property type="nucleotide sequence ID" value="NZ_LT629695.1"/>
</dbReference>
<feature type="compositionally biased region" description="Low complexity" evidence="5">
    <location>
        <begin position="1"/>
        <end position="22"/>
    </location>
</feature>
<dbReference type="GO" id="GO:0051304">
    <property type="term" value="P:chromosome separation"/>
    <property type="evidence" value="ECO:0007669"/>
    <property type="project" value="InterPro"/>
</dbReference>
<accession>A0A1G8AIB3</accession>
<dbReference type="PANTHER" id="PTHR34298:SF2">
    <property type="entry name" value="SEGREGATION AND CONDENSATION PROTEIN B"/>
    <property type="match status" value="1"/>
</dbReference>
<dbReference type="AlphaFoldDB" id="A0A1G8AIB3"/>
<protein>
    <submittedName>
        <fullName evidence="6">Condensin subunit ScpB</fullName>
    </submittedName>
</protein>
<dbReference type="Gene3D" id="1.10.10.10">
    <property type="entry name" value="Winged helix-like DNA-binding domain superfamily/Winged helix DNA-binding domain"/>
    <property type="match status" value="2"/>
</dbReference>
<dbReference type="PANTHER" id="PTHR34298">
    <property type="entry name" value="SEGREGATION AND CONDENSATION PROTEIN B"/>
    <property type="match status" value="1"/>
</dbReference>
<dbReference type="InterPro" id="IPR036388">
    <property type="entry name" value="WH-like_DNA-bd_sf"/>
</dbReference>
<dbReference type="NCBIfam" id="TIGR00281">
    <property type="entry name" value="SMC-Scp complex subunit ScpB"/>
    <property type="match status" value="1"/>
</dbReference>
<dbReference type="Proteomes" id="UP000198822">
    <property type="component" value="Chromosome I"/>
</dbReference>
<name>A0A1G8AIB3_9MICO</name>
<sequence length="213" mass="22739">MTTDAPVASDADALDAAEASEAQPDEEQRPDRSHLPLARRLEAILLVADEPQGVVHLASALGAPVAAVRDAVEGLRADYAGEADGPERGFELREVAGGWRMYVREQYDADVEGFVLTQTPTRLSQAALETLAVIAYKQPITRGAIAAIRAVNVDSVVRTLLGRGLVTEAFTDPETGAIHYETTDLLLQQMGLGSIEELPPISPLLPDSDEDDA</sequence>
<dbReference type="OrthoDB" id="9806226at2"/>
<dbReference type="GO" id="GO:0051301">
    <property type="term" value="P:cell division"/>
    <property type="evidence" value="ECO:0007669"/>
    <property type="project" value="UniProtKB-KW"/>
</dbReference>
<evidence type="ECO:0000256" key="3">
    <source>
        <dbReference type="ARBA" id="ARBA00022829"/>
    </source>
</evidence>
<dbReference type="EMBL" id="LT629695">
    <property type="protein sequence ID" value="SDH20745.1"/>
    <property type="molecule type" value="Genomic_DNA"/>
</dbReference>
<dbReference type="SUPFAM" id="SSF46785">
    <property type="entry name" value="Winged helix' DNA-binding domain"/>
    <property type="match status" value="2"/>
</dbReference>
<dbReference type="STRING" id="399736.SAMN04489720_0399"/>
<proteinExistence type="predicted"/>
<gene>
    <name evidence="6" type="ORF">SAMN04489720_0399</name>
</gene>
<dbReference type="InterPro" id="IPR005234">
    <property type="entry name" value="ScpB_csome_segregation"/>
</dbReference>
<evidence type="ECO:0000256" key="2">
    <source>
        <dbReference type="ARBA" id="ARBA00022618"/>
    </source>
</evidence>
<dbReference type="PIRSF" id="PIRSF019345">
    <property type="entry name" value="ScpB"/>
    <property type="match status" value="1"/>
</dbReference>
<keyword evidence="7" id="KW-1185">Reference proteome</keyword>
<keyword evidence="1" id="KW-0963">Cytoplasm</keyword>
<evidence type="ECO:0000256" key="4">
    <source>
        <dbReference type="ARBA" id="ARBA00023306"/>
    </source>
</evidence>
<organism evidence="6 7">
    <name type="scientific">Agrococcus jejuensis</name>
    <dbReference type="NCBI Taxonomy" id="399736"/>
    <lineage>
        <taxon>Bacteria</taxon>
        <taxon>Bacillati</taxon>
        <taxon>Actinomycetota</taxon>
        <taxon>Actinomycetes</taxon>
        <taxon>Micrococcales</taxon>
        <taxon>Microbacteriaceae</taxon>
        <taxon>Agrococcus</taxon>
    </lineage>
</organism>
<evidence type="ECO:0000256" key="5">
    <source>
        <dbReference type="SAM" id="MobiDB-lite"/>
    </source>
</evidence>
<evidence type="ECO:0000313" key="7">
    <source>
        <dbReference type="Proteomes" id="UP000198822"/>
    </source>
</evidence>